<dbReference type="InterPro" id="IPR046342">
    <property type="entry name" value="CBS_dom_sf"/>
</dbReference>
<dbReference type="Gene3D" id="3.10.580.10">
    <property type="entry name" value="CBS-domain"/>
    <property type="match status" value="1"/>
</dbReference>
<dbReference type="InterPro" id="IPR000644">
    <property type="entry name" value="CBS_dom"/>
</dbReference>
<dbReference type="Pfam" id="PF00571">
    <property type="entry name" value="CBS"/>
    <property type="match status" value="2"/>
</dbReference>
<organism evidence="4">
    <name type="scientific">uncultured Desulfobacterium sp</name>
    <dbReference type="NCBI Taxonomy" id="201089"/>
    <lineage>
        <taxon>Bacteria</taxon>
        <taxon>Pseudomonadati</taxon>
        <taxon>Thermodesulfobacteriota</taxon>
        <taxon>Desulfobacteria</taxon>
        <taxon>Desulfobacterales</taxon>
        <taxon>Desulfobacteriaceae</taxon>
        <taxon>Desulfobacterium</taxon>
        <taxon>environmental samples</taxon>
    </lineage>
</organism>
<dbReference type="SMART" id="SM00116">
    <property type="entry name" value="CBS"/>
    <property type="match status" value="2"/>
</dbReference>
<dbReference type="InterPro" id="IPR051257">
    <property type="entry name" value="Diverse_CBS-Domain"/>
</dbReference>
<gene>
    <name evidence="4" type="ORF">N47_E48720</name>
</gene>
<feature type="domain" description="CBS" evidence="3">
    <location>
        <begin position="25"/>
        <end position="82"/>
    </location>
</feature>
<evidence type="ECO:0000313" key="4">
    <source>
        <dbReference type="EMBL" id="CBX31360.1"/>
    </source>
</evidence>
<dbReference type="CDD" id="cd04586">
    <property type="entry name" value="CBS_pair_BON_assoc"/>
    <property type="match status" value="1"/>
</dbReference>
<name>E1YJA6_9BACT</name>
<sequence>MFDTVTGYSISYLRRKIMLIVKDIMKTDVITVMPETEVIQAAKILLENHINGVPVVDKNGKLAGILCQSDIISQQKKFPVPSLFAFLDGFISIPSMKHIEKEVQKIAAVTVEHAMSVNPVTVKSDTSIEAVAALMVDNNFHTLPVVDDGKLIGIVGKEDILRTLIPKNGS</sequence>
<protein>
    <recommendedName>
        <fullName evidence="3">CBS domain-containing protein</fullName>
    </recommendedName>
</protein>
<reference evidence="4" key="1">
    <citation type="journal article" date="2011" name="Environ. Microbiol.">
        <title>Genomic insights into the metabolic potential of the polycyclic aromatic hydrocarbon degrading sulfate-reducing Deltaproteobacterium N47.</title>
        <authorList>
            <person name="Bergmann F."/>
            <person name="Selesi D."/>
            <person name="Weinmaier T."/>
            <person name="Tischler P."/>
            <person name="Rattei T."/>
            <person name="Meckenstock R.U."/>
        </authorList>
    </citation>
    <scope>NUCLEOTIDE SEQUENCE</scope>
</reference>
<accession>E1YJA6</accession>
<keyword evidence="1 2" id="KW-0129">CBS domain</keyword>
<feature type="domain" description="CBS" evidence="3">
    <location>
        <begin position="115"/>
        <end position="170"/>
    </location>
</feature>
<evidence type="ECO:0000256" key="2">
    <source>
        <dbReference type="PROSITE-ProRule" id="PRU00703"/>
    </source>
</evidence>
<evidence type="ECO:0000256" key="1">
    <source>
        <dbReference type="ARBA" id="ARBA00023122"/>
    </source>
</evidence>
<proteinExistence type="predicted"/>
<dbReference type="AlphaFoldDB" id="E1YJA6"/>
<dbReference type="PROSITE" id="PS51371">
    <property type="entry name" value="CBS"/>
    <property type="match status" value="2"/>
</dbReference>
<dbReference type="PANTHER" id="PTHR43080">
    <property type="entry name" value="CBS DOMAIN-CONTAINING PROTEIN CBSX3, MITOCHONDRIAL"/>
    <property type="match status" value="1"/>
</dbReference>
<dbReference type="EMBL" id="FR695877">
    <property type="protein sequence ID" value="CBX31360.1"/>
    <property type="molecule type" value="Genomic_DNA"/>
</dbReference>
<dbReference type="SUPFAM" id="SSF54631">
    <property type="entry name" value="CBS-domain pair"/>
    <property type="match status" value="1"/>
</dbReference>
<evidence type="ECO:0000259" key="3">
    <source>
        <dbReference type="PROSITE" id="PS51371"/>
    </source>
</evidence>
<dbReference type="PANTHER" id="PTHR43080:SF2">
    <property type="entry name" value="CBS DOMAIN-CONTAINING PROTEIN"/>
    <property type="match status" value="1"/>
</dbReference>